<gene>
    <name evidence="1" type="ORF">V5N11_023084</name>
</gene>
<evidence type="ECO:0000313" key="2">
    <source>
        <dbReference type="Proteomes" id="UP001558713"/>
    </source>
</evidence>
<comment type="caution">
    <text evidence="1">The sequence shown here is derived from an EMBL/GenBank/DDBJ whole genome shotgun (WGS) entry which is preliminary data.</text>
</comment>
<sequence length="74" mass="8352">MTLSFPSRHIFLSGSTPVRIGRSKLCFAVSAARPPRRDFKLFPQPILLRHIFSGRSDFEIVRDCRTRASSIGSC</sequence>
<name>A0ABD0ZQZ2_CARAN</name>
<keyword evidence="2" id="KW-1185">Reference proteome</keyword>
<accession>A0ABD0ZQZ2</accession>
<dbReference type="Proteomes" id="UP001558713">
    <property type="component" value="Unassembled WGS sequence"/>
</dbReference>
<protein>
    <submittedName>
        <fullName evidence="1">Uncharacterized protein</fullName>
    </submittedName>
</protein>
<organism evidence="1 2">
    <name type="scientific">Cardamine amara subsp. amara</name>
    <dbReference type="NCBI Taxonomy" id="228776"/>
    <lineage>
        <taxon>Eukaryota</taxon>
        <taxon>Viridiplantae</taxon>
        <taxon>Streptophyta</taxon>
        <taxon>Embryophyta</taxon>
        <taxon>Tracheophyta</taxon>
        <taxon>Spermatophyta</taxon>
        <taxon>Magnoliopsida</taxon>
        <taxon>eudicotyledons</taxon>
        <taxon>Gunneridae</taxon>
        <taxon>Pentapetalae</taxon>
        <taxon>rosids</taxon>
        <taxon>malvids</taxon>
        <taxon>Brassicales</taxon>
        <taxon>Brassicaceae</taxon>
        <taxon>Cardamineae</taxon>
        <taxon>Cardamine</taxon>
    </lineage>
</organism>
<proteinExistence type="predicted"/>
<dbReference type="AlphaFoldDB" id="A0ABD0ZQZ2"/>
<evidence type="ECO:0000313" key="1">
    <source>
        <dbReference type="EMBL" id="KAL1196386.1"/>
    </source>
</evidence>
<reference evidence="1 2" key="1">
    <citation type="submission" date="2024-04" db="EMBL/GenBank/DDBJ databases">
        <title>Genome assembly C_amara_ONT_v2.</title>
        <authorList>
            <person name="Yant L."/>
            <person name="Moore C."/>
            <person name="Slenker M."/>
        </authorList>
    </citation>
    <scope>NUCLEOTIDE SEQUENCE [LARGE SCALE GENOMIC DNA]</scope>
    <source>
        <tissue evidence="1">Leaf</tissue>
    </source>
</reference>
<dbReference type="EMBL" id="JBANAX010000702">
    <property type="protein sequence ID" value="KAL1196386.1"/>
    <property type="molecule type" value="Genomic_DNA"/>
</dbReference>